<accession>A0AAE3DQY1</accession>
<evidence type="ECO:0000313" key="3">
    <source>
        <dbReference type="Proteomes" id="UP001197875"/>
    </source>
</evidence>
<sequence length="260" mass="30389">MIKHTFVICAYKESEYLEECIKSIKNQSIKSKVIITTSTDNLFIRELAEKYAIKLYIADHKSNIASDWNYAYSKVNTPYVTIAHQDDIYDREYAEKAVELLERADNPLIFFCDYYEIKNGKKISRTKNLMIKKIMLLPLKIKFLRKTVLIKRLILSMGNPICCPAVTYVKDNLPEKVFRVGYKSNIDWEAWERLSRMSGEFVYTGKKLMGHRVHEGSTTTEIIGMNLRTIEDLEMLKKFWPEKIAKIINKVYKNAEKSNG</sequence>
<keyword evidence="3" id="KW-1185">Reference proteome</keyword>
<comment type="caution">
    <text evidence="2">The sequence shown here is derived from an EMBL/GenBank/DDBJ whole genome shotgun (WGS) entry which is preliminary data.</text>
</comment>
<proteinExistence type="predicted"/>
<evidence type="ECO:0000259" key="1">
    <source>
        <dbReference type="Pfam" id="PF00535"/>
    </source>
</evidence>
<dbReference type="EMBL" id="JAJEPR010000003">
    <property type="protein sequence ID" value="MCC2188704.1"/>
    <property type="molecule type" value="Genomic_DNA"/>
</dbReference>
<evidence type="ECO:0000313" key="2">
    <source>
        <dbReference type="EMBL" id="MCC2188704.1"/>
    </source>
</evidence>
<dbReference type="CDD" id="cd00761">
    <property type="entry name" value="Glyco_tranf_GTA_type"/>
    <property type="match status" value="1"/>
</dbReference>
<dbReference type="Proteomes" id="UP001197875">
    <property type="component" value="Unassembled WGS sequence"/>
</dbReference>
<protein>
    <submittedName>
        <fullName evidence="2">Glycosyltransferase</fullName>
    </submittedName>
</protein>
<dbReference type="AlphaFoldDB" id="A0AAE3DQY1"/>
<name>A0AAE3DQY1_9FIRM</name>
<feature type="domain" description="Glycosyltransferase 2-like" evidence="1">
    <location>
        <begin position="6"/>
        <end position="128"/>
    </location>
</feature>
<reference evidence="2 3" key="1">
    <citation type="submission" date="2021-10" db="EMBL/GenBank/DDBJ databases">
        <title>Anaerobic single-cell dispensing facilitates the cultivation of human gut bacteria.</title>
        <authorList>
            <person name="Afrizal A."/>
        </authorList>
    </citation>
    <scope>NUCLEOTIDE SEQUENCE [LARGE SCALE GENOMIC DNA]</scope>
    <source>
        <strain evidence="2 3">CLA-AA-H277</strain>
    </source>
</reference>
<dbReference type="RefSeq" id="WP_227614214.1">
    <property type="nucleotide sequence ID" value="NZ_JAJEPR010000003.1"/>
</dbReference>
<dbReference type="InterPro" id="IPR029044">
    <property type="entry name" value="Nucleotide-diphossugar_trans"/>
</dbReference>
<dbReference type="Gene3D" id="3.90.550.10">
    <property type="entry name" value="Spore Coat Polysaccharide Biosynthesis Protein SpsA, Chain A"/>
    <property type="match status" value="1"/>
</dbReference>
<organism evidence="2 3">
    <name type="scientific">Fusicatenibacter faecihominis</name>
    <dbReference type="NCBI Taxonomy" id="2881276"/>
    <lineage>
        <taxon>Bacteria</taxon>
        <taxon>Bacillati</taxon>
        <taxon>Bacillota</taxon>
        <taxon>Clostridia</taxon>
        <taxon>Lachnospirales</taxon>
        <taxon>Lachnospiraceae</taxon>
        <taxon>Fusicatenibacter</taxon>
    </lineage>
</organism>
<dbReference type="InterPro" id="IPR001173">
    <property type="entry name" value="Glyco_trans_2-like"/>
</dbReference>
<dbReference type="SUPFAM" id="SSF53448">
    <property type="entry name" value="Nucleotide-diphospho-sugar transferases"/>
    <property type="match status" value="1"/>
</dbReference>
<gene>
    <name evidence="2" type="ORF">LKD71_02505</name>
</gene>
<dbReference type="Pfam" id="PF00535">
    <property type="entry name" value="Glycos_transf_2"/>
    <property type="match status" value="1"/>
</dbReference>